<proteinExistence type="predicted"/>
<gene>
    <name evidence="2" type="ORF">GRQ65_15220</name>
</gene>
<protein>
    <submittedName>
        <fullName evidence="2">Uncharacterized protein</fullName>
    </submittedName>
</protein>
<feature type="region of interest" description="Disordered" evidence="1">
    <location>
        <begin position="1"/>
        <end position="21"/>
    </location>
</feature>
<dbReference type="EMBL" id="WUEK01000009">
    <property type="protein sequence ID" value="MXG90898.1"/>
    <property type="molecule type" value="Genomic_DNA"/>
</dbReference>
<reference evidence="2 3" key="1">
    <citation type="submission" date="2019-12" db="EMBL/GenBank/DDBJ databases">
        <authorList>
            <person name="Kun Z."/>
        </authorList>
    </citation>
    <scope>NUCLEOTIDE SEQUENCE [LARGE SCALE GENOMIC DNA]</scope>
    <source>
        <strain evidence="2 3">YIM 123512</strain>
    </source>
</reference>
<sequence length="450" mass="46789">MDLAPLPGDPDTVSREAQKMQAAADRMSAAARILGRIAASEEFTSKATDALEGNAAEMQQVVTHAATRYRGAGEALTVYARVLHEAQLEAERARSAAASTDTALPAARVREARVALMNPLLDEPSRVDLQRDLVQAKAAFDQEVAQQRAAKTAYEAAQAKVSAAAAVAASRIEDAVRHSGLNDTFWDNARGWSDKYLVPALEAVVTVAEWVGTICTIASVVCAFIPGLQPLAAVLFAAGRVMTIASVLAQGGLALLGERTWGQFASASILALVTLGRAKYALSKQTATGAKGLDGSDLMKGMEFKDSMRYAKTYLVGGGTDAKAGLGELAKEGLQFGGGKVGEVAAGSSGKVVSDYLVEIAFDYSNADVSAISLMGGLGAAATEYAIDSAFPPDHAWSTDDLATHDADVLGDVRTADLDALMAKSFGTPGEPRLDLRMQVCSASGGGGGW</sequence>
<evidence type="ECO:0000313" key="3">
    <source>
        <dbReference type="Proteomes" id="UP000473325"/>
    </source>
</evidence>
<organism evidence="2 3">
    <name type="scientific">Nocardioides flavescens</name>
    <dbReference type="NCBI Taxonomy" id="2691959"/>
    <lineage>
        <taxon>Bacteria</taxon>
        <taxon>Bacillati</taxon>
        <taxon>Actinomycetota</taxon>
        <taxon>Actinomycetes</taxon>
        <taxon>Propionibacteriales</taxon>
        <taxon>Nocardioidaceae</taxon>
        <taxon>Nocardioides</taxon>
    </lineage>
</organism>
<dbReference type="RefSeq" id="WP_160878827.1">
    <property type="nucleotide sequence ID" value="NZ_WUEK01000009.1"/>
</dbReference>
<name>A0A6L7EYZ0_9ACTN</name>
<evidence type="ECO:0000256" key="1">
    <source>
        <dbReference type="SAM" id="MobiDB-lite"/>
    </source>
</evidence>
<keyword evidence="3" id="KW-1185">Reference proteome</keyword>
<dbReference type="Proteomes" id="UP000473325">
    <property type="component" value="Unassembled WGS sequence"/>
</dbReference>
<accession>A0A6L7EYZ0</accession>
<evidence type="ECO:0000313" key="2">
    <source>
        <dbReference type="EMBL" id="MXG90898.1"/>
    </source>
</evidence>
<dbReference type="AlphaFoldDB" id="A0A6L7EYZ0"/>
<comment type="caution">
    <text evidence="2">The sequence shown here is derived from an EMBL/GenBank/DDBJ whole genome shotgun (WGS) entry which is preliminary data.</text>
</comment>